<dbReference type="InParanoid" id="A0A2H3D3W4"/>
<sequence length="196" mass="21870">MTWLPSWTPSLLSRLSNARNYGTLLPASLKRDLVLFSRSVVRSFRAGSVPAGCISTVNISGAPTEAKALYCQQMISMTRSLNLSLTHVPFVGMTLAVSVVSVSCVDEKNQHRHQDLENLQTEYIVRSGNQCSFPMDRTMGRKLPELRVLWRLWEALLVFASSKSTYSERCRPIHRGCPNVSIISLISTHGQVMKST</sequence>
<evidence type="ECO:0000313" key="2">
    <source>
        <dbReference type="Proteomes" id="UP000217790"/>
    </source>
</evidence>
<evidence type="ECO:0000313" key="1">
    <source>
        <dbReference type="EMBL" id="PBK89981.1"/>
    </source>
</evidence>
<dbReference type="Proteomes" id="UP000217790">
    <property type="component" value="Unassembled WGS sequence"/>
</dbReference>
<reference evidence="2" key="1">
    <citation type="journal article" date="2017" name="Nat. Ecol. Evol.">
        <title>Genome expansion and lineage-specific genetic innovations in the forest pathogenic fungi Armillaria.</title>
        <authorList>
            <person name="Sipos G."/>
            <person name="Prasanna A.N."/>
            <person name="Walter M.C."/>
            <person name="O'Connor E."/>
            <person name="Balint B."/>
            <person name="Krizsan K."/>
            <person name="Kiss B."/>
            <person name="Hess J."/>
            <person name="Varga T."/>
            <person name="Slot J."/>
            <person name="Riley R."/>
            <person name="Boka B."/>
            <person name="Rigling D."/>
            <person name="Barry K."/>
            <person name="Lee J."/>
            <person name="Mihaltcheva S."/>
            <person name="LaButti K."/>
            <person name="Lipzen A."/>
            <person name="Waldron R."/>
            <person name="Moloney N.M."/>
            <person name="Sperisen C."/>
            <person name="Kredics L."/>
            <person name="Vagvoelgyi C."/>
            <person name="Patrignani A."/>
            <person name="Fitzpatrick D."/>
            <person name="Nagy I."/>
            <person name="Doyle S."/>
            <person name="Anderson J.B."/>
            <person name="Grigoriev I.V."/>
            <person name="Gueldener U."/>
            <person name="Muensterkoetter M."/>
            <person name="Nagy L.G."/>
        </authorList>
    </citation>
    <scope>NUCLEOTIDE SEQUENCE [LARGE SCALE GENOMIC DNA]</scope>
    <source>
        <strain evidence="2">Ar21-2</strain>
    </source>
</reference>
<protein>
    <submittedName>
        <fullName evidence="1">Uncharacterized protein</fullName>
    </submittedName>
</protein>
<dbReference type="AlphaFoldDB" id="A0A2H3D3W4"/>
<name>A0A2H3D3W4_ARMGA</name>
<organism evidence="1 2">
    <name type="scientific">Armillaria gallica</name>
    <name type="common">Bulbous honey fungus</name>
    <name type="synonym">Armillaria bulbosa</name>
    <dbReference type="NCBI Taxonomy" id="47427"/>
    <lineage>
        <taxon>Eukaryota</taxon>
        <taxon>Fungi</taxon>
        <taxon>Dikarya</taxon>
        <taxon>Basidiomycota</taxon>
        <taxon>Agaricomycotina</taxon>
        <taxon>Agaricomycetes</taxon>
        <taxon>Agaricomycetidae</taxon>
        <taxon>Agaricales</taxon>
        <taxon>Marasmiineae</taxon>
        <taxon>Physalacriaceae</taxon>
        <taxon>Armillaria</taxon>
    </lineage>
</organism>
<proteinExistence type="predicted"/>
<dbReference type="OrthoDB" id="10604444at2759"/>
<accession>A0A2H3D3W4</accession>
<keyword evidence="2" id="KW-1185">Reference proteome</keyword>
<gene>
    <name evidence="1" type="ORF">ARMGADRAFT_323326</name>
</gene>
<dbReference type="EMBL" id="KZ293667">
    <property type="protein sequence ID" value="PBK89981.1"/>
    <property type="molecule type" value="Genomic_DNA"/>
</dbReference>